<keyword evidence="4 9" id="KW-0812">Transmembrane</keyword>
<comment type="caution">
    <text evidence="11">The sequence shown here is derived from an EMBL/GenBank/DDBJ whole genome shotgun (WGS) entry which is preliminary data.</text>
</comment>
<gene>
    <name evidence="9 11" type="primary">lspA</name>
    <name evidence="11" type="ORF">JVW63_05565</name>
</gene>
<evidence type="ECO:0000256" key="7">
    <source>
        <dbReference type="ARBA" id="ARBA00022989"/>
    </source>
</evidence>
<keyword evidence="8 9" id="KW-0472">Membrane</keyword>
<evidence type="ECO:0000256" key="6">
    <source>
        <dbReference type="ARBA" id="ARBA00022801"/>
    </source>
</evidence>
<organism evidence="11 12">
    <name type="scientific">Flaviflexus equikiangi</name>
    <dbReference type="NCBI Taxonomy" id="2758573"/>
    <lineage>
        <taxon>Bacteria</taxon>
        <taxon>Bacillati</taxon>
        <taxon>Actinomycetota</taxon>
        <taxon>Actinomycetes</taxon>
        <taxon>Actinomycetales</taxon>
        <taxon>Actinomycetaceae</taxon>
        <taxon>Flaviflexus</taxon>
    </lineage>
</organism>
<feature type="active site" evidence="9">
    <location>
        <position position="117"/>
    </location>
</feature>
<keyword evidence="5 9" id="KW-0064">Aspartyl protease</keyword>
<name>A0ABS2TET4_9ACTO</name>
<dbReference type="InterPro" id="IPR001872">
    <property type="entry name" value="Peptidase_A8"/>
</dbReference>
<dbReference type="NCBIfam" id="TIGR00077">
    <property type="entry name" value="lspA"/>
    <property type="match status" value="1"/>
</dbReference>
<protein>
    <recommendedName>
        <fullName evidence="9">Lipoprotein signal peptidase</fullName>
        <ecNumber evidence="9">3.4.23.36</ecNumber>
    </recommendedName>
    <alternativeName>
        <fullName evidence="9">Prolipoprotein signal peptidase</fullName>
    </alternativeName>
    <alternativeName>
        <fullName evidence="9">Signal peptidase II</fullName>
        <shortName evidence="9">SPase II</shortName>
    </alternativeName>
</protein>
<dbReference type="EC" id="3.4.23.36" evidence="9"/>
<keyword evidence="7 9" id="KW-1133">Transmembrane helix</keyword>
<dbReference type="PANTHER" id="PTHR33695">
    <property type="entry name" value="LIPOPROTEIN SIGNAL PEPTIDASE"/>
    <property type="match status" value="1"/>
</dbReference>
<evidence type="ECO:0000256" key="2">
    <source>
        <dbReference type="ARBA" id="ARBA00022475"/>
    </source>
</evidence>
<reference evidence="12" key="1">
    <citation type="submission" date="2021-02" db="EMBL/GenBank/DDBJ databases">
        <title>Leucobacter sp. CX169.</title>
        <authorList>
            <person name="Cheng Y."/>
        </authorList>
    </citation>
    <scope>NUCLEOTIDE SEQUENCE [LARGE SCALE GENOMIC DNA]</scope>
    <source>
        <strain evidence="12">JY899</strain>
    </source>
</reference>
<dbReference type="EMBL" id="JAFFJS010000003">
    <property type="protein sequence ID" value="MBM9433164.1"/>
    <property type="molecule type" value="Genomic_DNA"/>
</dbReference>
<dbReference type="PANTHER" id="PTHR33695:SF1">
    <property type="entry name" value="LIPOPROTEIN SIGNAL PEPTIDASE"/>
    <property type="match status" value="1"/>
</dbReference>
<keyword evidence="3 9" id="KW-0645">Protease</keyword>
<dbReference type="GO" id="GO:0004190">
    <property type="term" value="F:aspartic-type endopeptidase activity"/>
    <property type="evidence" value="ECO:0007669"/>
    <property type="project" value="UniProtKB-EC"/>
</dbReference>
<comment type="catalytic activity">
    <reaction evidence="9">
        <text>Release of signal peptides from bacterial membrane prolipoproteins. Hydrolyzes -Xaa-Yaa-Zaa-|-(S,diacylglyceryl)Cys-, in which Xaa is hydrophobic (preferably Leu), and Yaa (Ala or Ser) and Zaa (Gly or Ala) have small, neutral side chains.</text>
        <dbReference type="EC" id="3.4.23.36"/>
    </reaction>
</comment>
<keyword evidence="2 9" id="KW-1003">Cell membrane</keyword>
<proteinExistence type="inferred from homology"/>
<dbReference type="Pfam" id="PF01252">
    <property type="entry name" value="Peptidase_A8"/>
    <property type="match status" value="1"/>
</dbReference>
<evidence type="ECO:0000256" key="5">
    <source>
        <dbReference type="ARBA" id="ARBA00022750"/>
    </source>
</evidence>
<evidence type="ECO:0000256" key="8">
    <source>
        <dbReference type="ARBA" id="ARBA00023136"/>
    </source>
</evidence>
<keyword evidence="6 9" id="KW-0378">Hydrolase</keyword>
<evidence type="ECO:0000256" key="10">
    <source>
        <dbReference type="RuleBase" id="RU004181"/>
    </source>
</evidence>
<accession>A0ABS2TET4</accession>
<dbReference type="HAMAP" id="MF_00161">
    <property type="entry name" value="LspA"/>
    <property type="match status" value="1"/>
</dbReference>
<dbReference type="PRINTS" id="PR00781">
    <property type="entry name" value="LIPOSIGPTASE"/>
</dbReference>
<sequence>MYRYALPLGFLVILLDQVTKFWAESALANGERIPVIGDFLSFVLVYNPGAAFSLGTNSTWVFTVFSVIVIGVILWVLKECRSTAWAITLGVIAGGAAGNLIDRLVREPSFGQGHVVDFINYNGWFVGNIADIALVLGVIALAIIEVLGVRFGGRSESAEADDE</sequence>
<evidence type="ECO:0000256" key="4">
    <source>
        <dbReference type="ARBA" id="ARBA00022692"/>
    </source>
</evidence>
<comment type="similarity">
    <text evidence="1 9 10">Belongs to the peptidase A8 family.</text>
</comment>
<evidence type="ECO:0000256" key="9">
    <source>
        <dbReference type="HAMAP-Rule" id="MF_00161"/>
    </source>
</evidence>
<comment type="function">
    <text evidence="9">This protein specifically catalyzes the removal of signal peptides from prolipoproteins.</text>
</comment>
<feature type="transmembrane region" description="Helical" evidence="9">
    <location>
        <begin position="121"/>
        <end position="144"/>
    </location>
</feature>
<comment type="caution">
    <text evidence="9">Lacks conserved residue(s) required for the propagation of feature annotation.</text>
</comment>
<feature type="active site" evidence="9">
    <location>
        <position position="131"/>
    </location>
</feature>
<evidence type="ECO:0000256" key="3">
    <source>
        <dbReference type="ARBA" id="ARBA00022670"/>
    </source>
</evidence>
<dbReference type="RefSeq" id="WP_204736282.1">
    <property type="nucleotide sequence ID" value="NZ_JACEXG010000003.1"/>
</dbReference>
<evidence type="ECO:0000313" key="12">
    <source>
        <dbReference type="Proteomes" id="UP000705983"/>
    </source>
</evidence>
<keyword evidence="12" id="KW-1185">Reference proteome</keyword>
<evidence type="ECO:0000256" key="1">
    <source>
        <dbReference type="ARBA" id="ARBA00006139"/>
    </source>
</evidence>
<comment type="pathway">
    <text evidence="9">Protein modification; lipoprotein biosynthesis (signal peptide cleavage).</text>
</comment>
<feature type="transmembrane region" description="Helical" evidence="9">
    <location>
        <begin position="84"/>
        <end position="101"/>
    </location>
</feature>
<comment type="subcellular location">
    <subcellularLocation>
        <location evidence="9">Cell membrane</location>
        <topology evidence="9">Multi-pass membrane protein</topology>
    </subcellularLocation>
</comment>
<feature type="transmembrane region" description="Helical" evidence="9">
    <location>
        <begin position="59"/>
        <end position="77"/>
    </location>
</feature>
<evidence type="ECO:0000313" key="11">
    <source>
        <dbReference type="EMBL" id="MBM9433164.1"/>
    </source>
</evidence>
<dbReference type="Proteomes" id="UP000705983">
    <property type="component" value="Unassembled WGS sequence"/>
</dbReference>